<gene>
    <name evidence="2" type="ORF">PODLI_1B026946</name>
</gene>
<keyword evidence="1" id="KW-0732">Signal</keyword>
<proteinExistence type="predicted"/>
<protein>
    <recommendedName>
        <fullName evidence="4">Secreted protein</fullName>
    </recommendedName>
</protein>
<feature type="signal peptide" evidence="1">
    <location>
        <begin position="1"/>
        <end position="22"/>
    </location>
</feature>
<evidence type="ECO:0008006" key="4">
    <source>
        <dbReference type="Google" id="ProtNLM"/>
    </source>
</evidence>
<keyword evidence="3" id="KW-1185">Reference proteome</keyword>
<dbReference type="Proteomes" id="UP001178461">
    <property type="component" value="Chromosome 8"/>
</dbReference>
<feature type="chain" id="PRO_5041425830" description="Secreted protein" evidence="1">
    <location>
        <begin position="23"/>
        <end position="126"/>
    </location>
</feature>
<organism evidence="2 3">
    <name type="scientific">Podarcis lilfordi</name>
    <name type="common">Lilford's wall lizard</name>
    <dbReference type="NCBI Taxonomy" id="74358"/>
    <lineage>
        <taxon>Eukaryota</taxon>
        <taxon>Metazoa</taxon>
        <taxon>Chordata</taxon>
        <taxon>Craniata</taxon>
        <taxon>Vertebrata</taxon>
        <taxon>Euteleostomi</taxon>
        <taxon>Lepidosauria</taxon>
        <taxon>Squamata</taxon>
        <taxon>Bifurcata</taxon>
        <taxon>Unidentata</taxon>
        <taxon>Episquamata</taxon>
        <taxon>Laterata</taxon>
        <taxon>Lacertibaenia</taxon>
        <taxon>Lacertidae</taxon>
        <taxon>Podarcis</taxon>
    </lineage>
</organism>
<evidence type="ECO:0000313" key="3">
    <source>
        <dbReference type="Proteomes" id="UP001178461"/>
    </source>
</evidence>
<dbReference type="EMBL" id="OX395133">
    <property type="protein sequence ID" value="CAI5783079.1"/>
    <property type="molecule type" value="Genomic_DNA"/>
</dbReference>
<dbReference type="AlphaFoldDB" id="A0AA35KSX1"/>
<evidence type="ECO:0000313" key="2">
    <source>
        <dbReference type="EMBL" id="CAI5783079.1"/>
    </source>
</evidence>
<sequence>MTFLNSALGLVALWEVPSLAAAAAAAAPPNCSSMAASFLPLRIKSPPSPPELYLPSCKLLLGGGPKPHQEERRLLLCHQLHHGQRGRVLPSCRQGGGTLFTVCHWGASLAWAMGLRSCPGISVGIS</sequence>
<reference evidence="2" key="1">
    <citation type="submission" date="2022-12" db="EMBL/GenBank/DDBJ databases">
        <authorList>
            <person name="Alioto T."/>
            <person name="Alioto T."/>
            <person name="Gomez Garrido J."/>
        </authorList>
    </citation>
    <scope>NUCLEOTIDE SEQUENCE</scope>
</reference>
<accession>A0AA35KSX1</accession>
<evidence type="ECO:0000256" key="1">
    <source>
        <dbReference type="SAM" id="SignalP"/>
    </source>
</evidence>
<name>A0AA35KSX1_9SAUR</name>